<dbReference type="OrthoDB" id="338231at2759"/>
<evidence type="ECO:0000256" key="1">
    <source>
        <dbReference type="SAM" id="MobiDB-lite"/>
    </source>
</evidence>
<dbReference type="Pfam" id="PF16922">
    <property type="entry name" value="SLD5_C"/>
    <property type="match status" value="1"/>
</dbReference>
<evidence type="ECO:0000313" key="4">
    <source>
        <dbReference type="Proteomes" id="UP000258309"/>
    </source>
</evidence>
<dbReference type="PANTHER" id="PTHR21206:SF0">
    <property type="entry name" value="DNA REPLICATION COMPLEX GINS PROTEIN SLD5"/>
    <property type="match status" value="1"/>
</dbReference>
<comment type="caution">
    <text evidence="3">The sequence shown here is derived from an EMBL/GenBank/DDBJ whole genome shotgun (WGS) entry which is preliminary data.</text>
</comment>
<dbReference type="AlphaFoldDB" id="A0A3E2H693"/>
<dbReference type="GO" id="GO:0000727">
    <property type="term" value="P:double-strand break repair via break-induced replication"/>
    <property type="evidence" value="ECO:0007669"/>
    <property type="project" value="TreeGrafter"/>
</dbReference>
<dbReference type="Proteomes" id="UP000258309">
    <property type="component" value="Unassembled WGS sequence"/>
</dbReference>
<keyword evidence="4" id="KW-1185">Reference proteome</keyword>
<proteinExistence type="predicted"/>
<feature type="domain" description="DNA replication complex GINS protein SLD5 C-terminal" evidence="2">
    <location>
        <begin position="163"/>
        <end position="213"/>
    </location>
</feature>
<dbReference type="GO" id="GO:0000811">
    <property type="term" value="C:GINS complex"/>
    <property type="evidence" value="ECO:0007669"/>
    <property type="project" value="TreeGrafter"/>
</dbReference>
<dbReference type="Gene3D" id="1.20.58.1030">
    <property type="match status" value="1"/>
</dbReference>
<feature type="region of interest" description="Disordered" evidence="1">
    <location>
        <begin position="220"/>
        <end position="263"/>
    </location>
</feature>
<dbReference type="InterPro" id="IPR008591">
    <property type="entry name" value="GINS_Sld5"/>
</dbReference>
<sequence length="263" mass="29763">MDIDDILREVDRSRFDVDLVEHSRREAQADLRALTRAWINERGAPELLPWPADGLIPRVTARIKQQIDKVEEMTGDMDPKTNFGLIIVQTELERWKYLIDAHILHYLSSPELSSRMSETEIAYATRHQALLHSHYLSSFLVSFPQQLQNLNDTAGGISMVTGPDEESGVFVRGVAENLLVSARGRDADGEVEVRRGEVVIARWADVRPYVERDEGVKDFNVSKSSHTTPGEIGARRGSYPPYKQHRDYKDRTTNPAQTPNLSG</sequence>
<feature type="compositionally biased region" description="Polar residues" evidence="1">
    <location>
        <begin position="253"/>
        <end position="263"/>
    </location>
</feature>
<dbReference type="EMBL" id="NCSJ02000146">
    <property type="protein sequence ID" value="RFU28925.1"/>
    <property type="molecule type" value="Genomic_DNA"/>
</dbReference>
<accession>A0A3E2H693</accession>
<dbReference type="InterPro" id="IPR031633">
    <property type="entry name" value="SLD5_C"/>
</dbReference>
<dbReference type="GO" id="GO:0006261">
    <property type="term" value="P:DNA-templated DNA replication"/>
    <property type="evidence" value="ECO:0007669"/>
    <property type="project" value="InterPro"/>
</dbReference>
<gene>
    <name evidence="3" type="ORF">B7463_g7405</name>
</gene>
<feature type="non-terminal residue" evidence="3">
    <location>
        <position position="1"/>
    </location>
</feature>
<evidence type="ECO:0000313" key="3">
    <source>
        <dbReference type="EMBL" id="RFU28925.1"/>
    </source>
</evidence>
<dbReference type="InterPro" id="IPR038749">
    <property type="entry name" value="Sld5_GINS_A"/>
</dbReference>
<dbReference type="OMA" id="ILETAWI"/>
<dbReference type="CDD" id="cd11711">
    <property type="entry name" value="GINS_A_Sld5"/>
    <property type="match status" value="1"/>
</dbReference>
<reference evidence="3 4" key="1">
    <citation type="submission" date="2018-05" db="EMBL/GenBank/DDBJ databases">
        <title>Draft genome sequence of Scytalidium lignicola DSM 105466, a ubiquitous saprotrophic fungus.</title>
        <authorList>
            <person name="Buettner E."/>
            <person name="Gebauer A.M."/>
            <person name="Hofrichter M."/>
            <person name="Liers C."/>
            <person name="Kellner H."/>
        </authorList>
    </citation>
    <scope>NUCLEOTIDE SEQUENCE [LARGE SCALE GENOMIC DNA]</scope>
    <source>
        <strain evidence="3 4">DSM 105466</strain>
    </source>
</reference>
<evidence type="ECO:0000259" key="2">
    <source>
        <dbReference type="Pfam" id="PF16922"/>
    </source>
</evidence>
<organism evidence="3 4">
    <name type="scientific">Scytalidium lignicola</name>
    <name type="common">Hyphomycete</name>
    <dbReference type="NCBI Taxonomy" id="5539"/>
    <lineage>
        <taxon>Eukaryota</taxon>
        <taxon>Fungi</taxon>
        <taxon>Dikarya</taxon>
        <taxon>Ascomycota</taxon>
        <taxon>Pezizomycotina</taxon>
        <taxon>Leotiomycetes</taxon>
        <taxon>Leotiomycetes incertae sedis</taxon>
        <taxon>Scytalidium</taxon>
    </lineage>
</organism>
<protein>
    <recommendedName>
        <fullName evidence="2">DNA replication complex GINS protein SLD5 C-terminal domain-containing protein</fullName>
    </recommendedName>
</protein>
<dbReference type="SUPFAM" id="SSF158573">
    <property type="entry name" value="GINS helical bundle-like"/>
    <property type="match status" value="1"/>
</dbReference>
<dbReference type="PIRSF" id="PIRSF007764">
    <property type="entry name" value="Sld5"/>
    <property type="match status" value="1"/>
</dbReference>
<name>A0A3E2H693_SCYLI</name>
<feature type="non-terminal residue" evidence="3">
    <location>
        <position position="263"/>
    </location>
</feature>
<dbReference type="STRING" id="5539.A0A3E2H693"/>
<dbReference type="PANTHER" id="PTHR21206">
    <property type="entry name" value="SLD5 PROTEIN"/>
    <property type="match status" value="1"/>
</dbReference>
<dbReference type="InterPro" id="IPR036224">
    <property type="entry name" value="GINS_bundle-like_dom_sf"/>
</dbReference>